<keyword evidence="1" id="KW-0472">Membrane</keyword>
<organism evidence="2 3">
    <name type="scientific">Staphylococcus marylandisciuri</name>
    <dbReference type="NCBI Taxonomy" id="2981529"/>
    <lineage>
        <taxon>Bacteria</taxon>
        <taxon>Bacillati</taxon>
        <taxon>Bacillota</taxon>
        <taxon>Bacilli</taxon>
        <taxon>Bacillales</taxon>
        <taxon>Staphylococcaceae</taxon>
        <taxon>Staphylococcus</taxon>
    </lineage>
</organism>
<comment type="caution">
    <text evidence="2">The sequence shown here is derived from an EMBL/GenBank/DDBJ whole genome shotgun (WGS) entry which is preliminary data.</text>
</comment>
<feature type="transmembrane region" description="Helical" evidence="1">
    <location>
        <begin position="167"/>
        <end position="185"/>
    </location>
</feature>
<gene>
    <name evidence="2" type="ORF">N9R04_05810</name>
</gene>
<evidence type="ECO:0000256" key="1">
    <source>
        <dbReference type="SAM" id="Phobius"/>
    </source>
</evidence>
<feature type="transmembrane region" description="Helical" evidence="1">
    <location>
        <begin position="136"/>
        <end position="160"/>
    </location>
</feature>
<feature type="transmembrane region" description="Helical" evidence="1">
    <location>
        <begin position="224"/>
        <end position="242"/>
    </location>
</feature>
<feature type="transmembrane region" description="Helical" evidence="1">
    <location>
        <begin position="61"/>
        <end position="82"/>
    </location>
</feature>
<keyword evidence="1" id="KW-0812">Transmembrane</keyword>
<keyword evidence="3" id="KW-1185">Reference proteome</keyword>
<name>A0ABT2QQJ0_9STAP</name>
<dbReference type="Proteomes" id="UP001209553">
    <property type="component" value="Unassembled WGS sequence"/>
</dbReference>
<dbReference type="EMBL" id="JAOPKZ010000008">
    <property type="protein sequence ID" value="MCU5746236.1"/>
    <property type="molecule type" value="Genomic_DNA"/>
</dbReference>
<reference evidence="2 3" key="1">
    <citation type="journal article" date="2023" name="Int. J. Syst. Evol. Microbiol.">
        <title>Streptococcus sciuri sp. nov., Staphylococcus marylandisciuri sp. nov. and Staphylococcus americanisciuri sp. nov., isolated from faeces of eastern grey squirrel (Sciurus carolinensis).</title>
        <authorList>
            <person name="Volokhov D.V."/>
            <person name="Zagorodnyaya T.A."/>
            <person name="Furtak V.A."/>
            <person name="Nattanmai G."/>
            <person name="Randall L."/>
            <person name="Jose S."/>
            <person name="Gao Y."/>
            <person name="Eisenberg T."/>
            <person name="Delmonte P."/>
            <person name="Blom J."/>
            <person name="Mitchell K.K."/>
        </authorList>
    </citation>
    <scope>NUCLEOTIDE SEQUENCE [LARGE SCALE GENOMIC DNA]</scope>
    <source>
        <strain evidence="2 3">SQ8-PEA</strain>
    </source>
</reference>
<evidence type="ECO:0000313" key="2">
    <source>
        <dbReference type="EMBL" id="MCU5746236.1"/>
    </source>
</evidence>
<keyword evidence="1" id="KW-1133">Transmembrane helix</keyword>
<feature type="transmembrane region" description="Helical" evidence="1">
    <location>
        <begin position="29"/>
        <end position="49"/>
    </location>
</feature>
<protein>
    <recommendedName>
        <fullName evidence="4">Teichoic acid translocation permease protein TagG</fullName>
    </recommendedName>
</protein>
<accession>A0ABT2QQJ0</accession>
<evidence type="ECO:0008006" key="4">
    <source>
        <dbReference type="Google" id="ProtNLM"/>
    </source>
</evidence>
<evidence type="ECO:0000313" key="3">
    <source>
        <dbReference type="Proteomes" id="UP001209553"/>
    </source>
</evidence>
<feature type="transmembrane region" description="Helical" evidence="1">
    <location>
        <begin position="103"/>
        <end position="124"/>
    </location>
</feature>
<sequence>MIDHLINFYKTLPNLWSQAVASLKRQWKYIVASIALVLLLFVILLIVLQLTGITEIVQARWYYRLTGFSTFTFVFCGIYLAFKNFNQDYIIFKSFKMSPYFQIILIAVLYSVIQWIVNTIIMFSTSINIDNSSFGILFYALMSILFIDVVASILGLLSIISKNIEKIFYVIIVLTFILSPILYIPNSNASIWTHLMMLNPVCYLVKGSAEANVIGLTSVSNIPYHIYFLSLVAVGYVVVYALNRFVAHQKYNIETTTKVDTRNKANANS</sequence>
<dbReference type="RefSeq" id="WP_262855774.1">
    <property type="nucleotide sequence ID" value="NZ_JAOPKZ010000008.1"/>
</dbReference>
<proteinExistence type="predicted"/>